<dbReference type="KEGG" id="aup:AsAng_0036600"/>
<name>A0A915YGV5_9BACT</name>
<dbReference type="Proteomes" id="UP001060919">
    <property type="component" value="Chromosome"/>
</dbReference>
<protein>
    <submittedName>
        <fullName evidence="2">Crp/Fnr family transcriptional regulator</fullName>
    </submittedName>
</protein>
<dbReference type="EMBL" id="AP026867">
    <property type="protein sequence ID" value="BDS12935.1"/>
    <property type="molecule type" value="Genomic_DNA"/>
</dbReference>
<evidence type="ECO:0000313" key="2">
    <source>
        <dbReference type="EMBL" id="BDS12935.1"/>
    </source>
</evidence>
<dbReference type="Gene3D" id="2.60.120.10">
    <property type="entry name" value="Jelly Rolls"/>
    <property type="match status" value="1"/>
</dbReference>
<gene>
    <name evidence="2" type="ORF">AsAng_0036600</name>
</gene>
<dbReference type="SUPFAM" id="SSF51206">
    <property type="entry name" value="cAMP-binding domain-like"/>
    <property type="match status" value="1"/>
</dbReference>
<dbReference type="AlphaFoldDB" id="A0A915YGV5"/>
<feature type="domain" description="Cyclic nucleotide-binding" evidence="1">
    <location>
        <begin position="14"/>
        <end position="132"/>
    </location>
</feature>
<dbReference type="RefSeq" id="WP_264788275.1">
    <property type="nucleotide sequence ID" value="NZ_AP026867.1"/>
</dbReference>
<dbReference type="InterPro" id="IPR014710">
    <property type="entry name" value="RmlC-like_jellyroll"/>
</dbReference>
<dbReference type="CDD" id="cd00038">
    <property type="entry name" value="CAP_ED"/>
    <property type="match status" value="1"/>
</dbReference>
<dbReference type="Pfam" id="PF00027">
    <property type="entry name" value="cNMP_binding"/>
    <property type="match status" value="1"/>
</dbReference>
<evidence type="ECO:0000259" key="1">
    <source>
        <dbReference type="SMART" id="SM00100"/>
    </source>
</evidence>
<dbReference type="SMART" id="SM00100">
    <property type="entry name" value="cNMP"/>
    <property type="match status" value="1"/>
</dbReference>
<sequence length="193" mass="22612">MATYEEILKAFWRSIHPLTKEEEEDFLAAWQVVHFKRKQIITQAGDTERYVYFVLEGIQHAYYIKDGKTHTTAFTYPPSFSGIVDSFISQRPAAVCLECITASKLLRIPYYQLQELVEKHRGIETFFRKGTEQLLVGLMQRHYELLTLDIEERFKVFVQRSAHLLNMVPQKHLASYLGIHPTNFSKLMGRIKI</sequence>
<dbReference type="InterPro" id="IPR000595">
    <property type="entry name" value="cNMP-bd_dom"/>
</dbReference>
<organism evidence="2 3">
    <name type="scientific">Aureispira anguillae</name>
    <dbReference type="NCBI Taxonomy" id="2864201"/>
    <lineage>
        <taxon>Bacteria</taxon>
        <taxon>Pseudomonadati</taxon>
        <taxon>Bacteroidota</taxon>
        <taxon>Saprospiria</taxon>
        <taxon>Saprospirales</taxon>
        <taxon>Saprospiraceae</taxon>
        <taxon>Aureispira</taxon>
    </lineage>
</organism>
<dbReference type="InterPro" id="IPR018490">
    <property type="entry name" value="cNMP-bd_dom_sf"/>
</dbReference>
<evidence type="ECO:0000313" key="3">
    <source>
        <dbReference type="Proteomes" id="UP001060919"/>
    </source>
</evidence>
<proteinExistence type="predicted"/>
<reference evidence="2" key="1">
    <citation type="submission" date="2022-09" db="EMBL/GenBank/DDBJ databases">
        <title>Aureispira anguillicida sp. nov., isolated from Leptocephalus of Japanese eel Anguilla japonica.</title>
        <authorList>
            <person name="Yuasa K."/>
            <person name="Mekata T."/>
            <person name="Ikunari K."/>
        </authorList>
    </citation>
    <scope>NUCLEOTIDE SEQUENCE</scope>
    <source>
        <strain evidence="2">EL160426</strain>
    </source>
</reference>
<accession>A0A915YGV5</accession>
<keyword evidence="3" id="KW-1185">Reference proteome</keyword>